<keyword evidence="6 12" id="KW-0418">Kinase</keyword>
<evidence type="ECO:0000256" key="7">
    <source>
        <dbReference type="ARBA" id="ARBA00022840"/>
    </source>
</evidence>
<dbReference type="Gene3D" id="1.20.5.1930">
    <property type="match status" value="1"/>
</dbReference>
<evidence type="ECO:0000256" key="5">
    <source>
        <dbReference type="ARBA" id="ARBA00022741"/>
    </source>
</evidence>
<feature type="domain" description="DUF7134" evidence="11">
    <location>
        <begin position="9"/>
        <end position="177"/>
    </location>
</feature>
<feature type="transmembrane region" description="Helical" evidence="9">
    <location>
        <begin position="154"/>
        <end position="174"/>
    </location>
</feature>
<dbReference type="CDD" id="cd16917">
    <property type="entry name" value="HATPase_UhpB-NarQ-NarX-like"/>
    <property type="match status" value="1"/>
</dbReference>
<feature type="transmembrane region" description="Helical" evidence="9">
    <location>
        <begin position="65"/>
        <end position="82"/>
    </location>
</feature>
<evidence type="ECO:0000313" key="12">
    <source>
        <dbReference type="EMBL" id="OCG73407.1"/>
    </source>
</evidence>
<feature type="transmembrane region" description="Helical" evidence="9">
    <location>
        <begin position="88"/>
        <end position="105"/>
    </location>
</feature>
<feature type="transmembrane region" description="Helical" evidence="9">
    <location>
        <begin position="12"/>
        <end position="38"/>
    </location>
</feature>
<evidence type="ECO:0000256" key="4">
    <source>
        <dbReference type="ARBA" id="ARBA00022679"/>
    </source>
</evidence>
<dbReference type="GO" id="GO:0046983">
    <property type="term" value="F:protein dimerization activity"/>
    <property type="evidence" value="ECO:0007669"/>
    <property type="project" value="InterPro"/>
</dbReference>
<keyword evidence="4" id="KW-0808">Transferase</keyword>
<dbReference type="EC" id="2.7.13.3" evidence="2"/>
<dbReference type="InterPro" id="IPR011712">
    <property type="entry name" value="Sig_transdc_His_kin_sub3_dim/P"/>
</dbReference>
<evidence type="ECO:0000256" key="2">
    <source>
        <dbReference type="ARBA" id="ARBA00012438"/>
    </source>
</evidence>
<keyword evidence="13" id="KW-1185">Reference proteome</keyword>
<comment type="caution">
    <text evidence="12">The sequence shown here is derived from an EMBL/GenBank/DDBJ whole genome shotgun (WGS) entry which is preliminary data.</text>
</comment>
<keyword evidence="9" id="KW-1133">Transmembrane helix</keyword>
<evidence type="ECO:0000313" key="13">
    <source>
        <dbReference type="Proteomes" id="UP000093355"/>
    </source>
</evidence>
<dbReference type="InterPro" id="IPR050482">
    <property type="entry name" value="Sensor_HK_TwoCompSys"/>
</dbReference>
<sequence length="418" mass="45424">MRHPVTPRELRLDAILAAVMFVAAIVSGALSSISQFYGDETADLVWTIPLAVFTTLPLALRRRFPVTVAVVICAAYFVGVELRVPEAFVSNVAMFIAIHTIGAWLDDRRRAFRARTIIVVAMFLWMLVSTFRSVTTAAEDSPELTAGAFSPMLAYLLIQWLINVAYFGGAWFLGDHAYRAALDRQALRDLTARLEEEREISAAQAVALDRIRIARELHDVVGHHVSVMGVQAGAARTVLATDPRAAEQMLRGVEDAARAAIDELHQLLGTLRPHEDEGETPASALRLEGLAELARAMTAAGTPTAFDVVGEPRPVPDLVHVNLYRIAQEALTNARRHGGPDVTAEIRLRYEPDAVELEVTNTGWVRAGARPGIGQLGMRERATAVGGTLELGPRHTLGSTERTGYLVRVRVPIVGGAA</sequence>
<keyword evidence="8" id="KW-0902">Two-component regulatory system</keyword>
<dbReference type="GO" id="GO:0005524">
    <property type="term" value="F:ATP binding"/>
    <property type="evidence" value="ECO:0007669"/>
    <property type="project" value="UniProtKB-KW"/>
</dbReference>
<organism evidence="12 13">
    <name type="scientific">Microbacterium sediminis</name>
    <dbReference type="NCBI Taxonomy" id="904291"/>
    <lineage>
        <taxon>Bacteria</taxon>
        <taxon>Bacillati</taxon>
        <taxon>Actinomycetota</taxon>
        <taxon>Actinomycetes</taxon>
        <taxon>Micrococcales</taxon>
        <taxon>Microbacteriaceae</taxon>
        <taxon>Microbacterium</taxon>
    </lineage>
</organism>
<evidence type="ECO:0000256" key="6">
    <source>
        <dbReference type="ARBA" id="ARBA00022777"/>
    </source>
</evidence>
<dbReference type="Pfam" id="PF07730">
    <property type="entry name" value="HisKA_3"/>
    <property type="match status" value="1"/>
</dbReference>
<feature type="transmembrane region" description="Helical" evidence="9">
    <location>
        <begin position="44"/>
        <end position="60"/>
    </location>
</feature>
<dbReference type="Pfam" id="PF23539">
    <property type="entry name" value="DUF7134"/>
    <property type="match status" value="1"/>
</dbReference>
<evidence type="ECO:0000256" key="8">
    <source>
        <dbReference type="ARBA" id="ARBA00023012"/>
    </source>
</evidence>
<dbReference type="Gene3D" id="3.30.565.10">
    <property type="entry name" value="Histidine kinase-like ATPase, C-terminal domain"/>
    <property type="match status" value="1"/>
</dbReference>
<keyword evidence="7" id="KW-0067">ATP-binding</keyword>
<dbReference type="Proteomes" id="UP000093355">
    <property type="component" value="Unassembled WGS sequence"/>
</dbReference>
<keyword evidence="9" id="KW-0812">Transmembrane</keyword>
<evidence type="ECO:0000256" key="1">
    <source>
        <dbReference type="ARBA" id="ARBA00000085"/>
    </source>
</evidence>
<proteinExistence type="predicted"/>
<gene>
    <name evidence="12" type="ORF">A7J15_08600</name>
</gene>
<dbReference type="PANTHER" id="PTHR24421:SF10">
    <property type="entry name" value="NITRATE_NITRITE SENSOR PROTEIN NARQ"/>
    <property type="match status" value="1"/>
</dbReference>
<evidence type="ECO:0000256" key="3">
    <source>
        <dbReference type="ARBA" id="ARBA00022553"/>
    </source>
</evidence>
<dbReference type="STRING" id="904291.A7J15_08600"/>
<keyword evidence="9" id="KW-0472">Membrane</keyword>
<feature type="domain" description="Signal transduction histidine kinase subgroup 3 dimerisation and phosphoacceptor" evidence="10">
    <location>
        <begin position="210"/>
        <end position="275"/>
    </location>
</feature>
<accession>A0A1B9N9Z9</accession>
<dbReference type="InterPro" id="IPR036890">
    <property type="entry name" value="HATPase_C_sf"/>
</dbReference>
<dbReference type="InterPro" id="IPR055558">
    <property type="entry name" value="DUF7134"/>
</dbReference>
<dbReference type="EMBL" id="LXMD01000025">
    <property type="protein sequence ID" value="OCG73407.1"/>
    <property type="molecule type" value="Genomic_DNA"/>
</dbReference>
<dbReference type="AlphaFoldDB" id="A0A1B9N9Z9"/>
<evidence type="ECO:0000259" key="10">
    <source>
        <dbReference type="Pfam" id="PF07730"/>
    </source>
</evidence>
<protein>
    <recommendedName>
        <fullName evidence="2">histidine kinase</fullName>
        <ecNumber evidence="2">2.7.13.3</ecNumber>
    </recommendedName>
</protein>
<dbReference type="SUPFAM" id="SSF55874">
    <property type="entry name" value="ATPase domain of HSP90 chaperone/DNA topoisomerase II/histidine kinase"/>
    <property type="match status" value="1"/>
</dbReference>
<dbReference type="GO" id="GO:0016020">
    <property type="term" value="C:membrane"/>
    <property type="evidence" value="ECO:0007669"/>
    <property type="project" value="InterPro"/>
</dbReference>
<dbReference type="GO" id="GO:0000155">
    <property type="term" value="F:phosphorelay sensor kinase activity"/>
    <property type="evidence" value="ECO:0007669"/>
    <property type="project" value="InterPro"/>
</dbReference>
<evidence type="ECO:0000256" key="9">
    <source>
        <dbReference type="SAM" id="Phobius"/>
    </source>
</evidence>
<dbReference type="PANTHER" id="PTHR24421">
    <property type="entry name" value="NITRATE/NITRITE SENSOR PROTEIN NARX-RELATED"/>
    <property type="match status" value="1"/>
</dbReference>
<keyword evidence="3" id="KW-0597">Phosphoprotein</keyword>
<feature type="transmembrane region" description="Helical" evidence="9">
    <location>
        <begin position="117"/>
        <end position="134"/>
    </location>
</feature>
<evidence type="ECO:0000259" key="11">
    <source>
        <dbReference type="Pfam" id="PF23539"/>
    </source>
</evidence>
<comment type="catalytic activity">
    <reaction evidence="1">
        <text>ATP + protein L-histidine = ADP + protein N-phospho-L-histidine.</text>
        <dbReference type="EC" id="2.7.13.3"/>
    </reaction>
</comment>
<reference evidence="12 13" key="1">
    <citation type="submission" date="2016-05" db="EMBL/GenBank/DDBJ databases">
        <authorList>
            <person name="Lavstsen T."/>
            <person name="Jespersen J.S."/>
        </authorList>
    </citation>
    <scope>NUCLEOTIDE SEQUENCE [LARGE SCALE GENOMIC DNA]</scope>
    <source>
        <strain evidence="12 13">YLB-01</strain>
    </source>
</reference>
<keyword evidence="5" id="KW-0547">Nucleotide-binding</keyword>
<name>A0A1B9N9Z9_9MICO</name>